<dbReference type="PANTHER" id="PTHR43783:SF1">
    <property type="entry name" value="UDP-N-ACETYLGLUCOSAMINE 1-CARBOXYVINYLTRANSFERASE"/>
    <property type="match status" value="1"/>
</dbReference>
<evidence type="ECO:0000256" key="7">
    <source>
        <dbReference type="ARBA" id="ARBA00022984"/>
    </source>
</evidence>
<evidence type="ECO:0000256" key="5">
    <source>
        <dbReference type="ARBA" id="ARBA00022679"/>
    </source>
</evidence>
<evidence type="ECO:0000256" key="13">
    <source>
        <dbReference type="ARBA" id="ARBA00042443"/>
    </source>
</evidence>
<dbReference type="AlphaFoldDB" id="X0WQ52"/>
<evidence type="ECO:0000259" key="16">
    <source>
        <dbReference type="Pfam" id="PF00275"/>
    </source>
</evidence>
<dbReference type="InterPro" id="IPR001986">
    <property type="entry name" value="Enolpyruvate_Tfrase_dom"/>
</dbReference>
<dbReference type="GO" id="GO:0008760">
    <property type="term" value="F:UDP-N-acetylglucosamine 1-carboxyvinyltransferase activity"/>
    <property type="evidence" value="ECO:0007669"/>
    <property type="project" value="UniProtKB-EC"/>
</dbReference>
<dbReference type="PANTHER" id="PTHR43783">
    <property type="entry name" value="UDP-N-ACETYLGLUCOSAMINE 1-CARBOXYVINYLTRANSFERASE"/>
    <property type="match status" value="1"/>
</dbReference>
<evidence type="ECO:0000313" key="17">
    <source>
        <dbReference type="EMBL" id="GAG14811.1"/>
    </source>
</evidence>
<evidence type="ECO:0000256" key="3">
    <source>
        <dbReference type="ARBA" id="ARBA00022490"/>
    </source>
</evidence>
<keyword evidence="5" id="KW-0808">Transferase</keyword>
<dbReference type="EC" id="2.5.1.7" evidence="11"/>
<comment type="pathway">
    <text evidence="2">Cell wall biogenesis; peptidoglycan biosynthesis.</text>
</comment>
<evidence type="ECO:0000256" key="15">
    <source>
        <dbReference type="ARBA" id="ARBA00047527"/>
    </source>
</evidence>
<dbReference type="GO" id="GO:0008360">
    <property type="term" value="P:regulation of cell shape"/>
    <property type="evidence" value="ECO:0007669"/>
    <property type="project" value="UniProtKB-KW"/>
</dbReference>
<organism evidence="17">
    <name type="scientific">marine sediment metagenome</name>
    <dbReference type="NCBI Taxonomy" id="412755"/>
    <lineage>
        <taxon>unclassified sequences</taxon>
        <taxon>metagenomes</taxon>
        <taxon>ecological metagenomes</taxon>
    </lineage>
</organism>
<dbReference type="Pfam" id="PF00275">
    <property type="entry name" value="EPSP_synthase"/>
    <property type="match status" value="1"/>
</dbReference>
<keyword evidence="7" id="KW-0573">Peptidoglycan synthesis</keyword>
<keyword evidence="4" id="KW-0132">Cell division</keyword>
<gene>
    <name evidence="17" type="ORF">S01H1_57740</name>
</gene>
<evidence type="ECO:0000256" key="1">
    <source>
        <dbReference type="ARBA" id="ARBA00004496"/>
    </source>
</evidence>
<dbReference type="Gene3D" id="3.65.10.10">
    <property type="entry name" value="Enolpyruvate transferase domain"/>
    <property type="match status" value="1"/>
</dbReference>
<evidence type="ECO:0000256" key="8">
    <source>
        <dbReference type="ARBA" id="ARBA00023306"/>
    </source>
</evidence>
<evidence type="ECO:0000256" key="4">
    <source>
        <dbReference type="ARBA" id="ARBA00022618"/>
    </source>
</evidence>
<comment type="catalytic activity">
    <reaction evidence="15">
        <text>phosphoenolpyruvate + UDP-N-acetyl-alpha-D-glucosamine = UDP-N-acetyl-3-O-(1-carboxyvinyl)-alpha-D-glucosamine + phosphate</text>
        <dbReference type="Rhea" id="RHEA:18681"/>
        <dbReference type="ChEBI" id="CHEBI:43474"/>
        <dbReference type="ChEBI" id="CHEBI:57705"/>
        <dbReference type="ChEBI" id="CHEBI:58702"/>
        <dbReference type="ChEBI" id="CHEBI:68483"/>
        <dbReference type="EC" id="2.5.1.7"/>
    </reaction>
</comment>
<sequence>DLKGSIFKPSPDFVDIAGYMVAVAVTDGRIVIKGANVPKIVDGLINWFELFGLRVERKRQDLVVSLARPLKINLKGSEIPLAAPGLPKLSPRPWPGFPVDVIPVMATLACKTKGRFLLQNWMYESGLEFARELSSLGADIYISDPQRVIIHGPVTFKGGEVMPPQVIQAAKAIFLAALADEAETTIHGVSILQRRYPDIFREYRKLGAKIEKVGREIR</sequence>
<keyword evidence="8" id="KW-0131">Cell cycle</keyword>
<dbReference type="EMBL" id="BARS01037675">
    <property type="protein sequence ID" value="GAG14811.1"/>
    <property type="molecule type" value="Genomic_DNA"/>
</dbReference>
<evidence type="ECO:0000256" key="2">
    <source>
        <dbReference type="ARBA" id="ARBA00004752"/>
    </source>
</evidence>
<dbReference type="GO" id="GO:0071555">
    <property type="term" value="P:cell wall organization"/>
    <property type="evidence" value="ECO:0007669"/>
    <property type="project" value="UniProtKB-KW"/>
</dbReference>
<comment type="subcellular location">
    <subcellularLocation>
        <location evidence="1">Cytoplasm</location>
    </subcellularLocation>
</comment>
<reference evidence="17" key="1">
    <citation type="journal article" date="2014" name="Front. Microbiol.">
        <title>High frequency of phylogenetically diverse reductive dehalogenase-homologous genes in deep subseafloor sedimentary metagenomes.</title>
        <authorList>
            <person name="Kawai M."/>
            <person name="Futagami T."/>
            <person name="Toyoda A."/>
            <person name="Takaki Y."/>
            <person name="Nishi S."/>
            <person name="Hori S."/>
            <person name="Arai W."/>
            <person name="Tsubouchi T."/>
            <person name="Morono Y."/>
            <person name="Uchiyama I."/>
            <person name="Ito T."/>
            <person name="Fujiyama A."/>
            <person name="Inagaki F."/>
            <person name="Takami H."/>
        </authorList>
    </citation>
    <scope>NUCLEOTIDE SEQUENCE</scope>
    <source>
        <strain evidence="17">Expedition CK06-06</strain>
    </source>
</reference>
<dbReference type="InterPro" id="IPR050068">
    <property type="entry name" value="MurA_subfamily"/>
</dbReference>
<evidence type="ECO:0000256" key="6">
    <source>
        <dbReference type="ARBA" id="ARBA00022960"/>
    </source>
</evidence>
<dbReference type="GO" id="GO:0009252">
    <property type="term" value="P:peptidoglycan biosynthetic process"/>
    <property type="evidence" value="ECO:0007669"/>
    <property type="project" value="UniProtKB-KW"/>
</dbReference>
<accession>X0WQ52</accession>
<dbReference type="GO" id="GO:0005737">
    <property type="term" value="C:cytoplasm"/>
    <property type="evidence" value="ECO:0007669"/>
    <property type="project" value="UniProtKB-SubCell"/>
</dbReference>
<feature type="non-terminal residue" evidence="17">
    <location>
        <position position="1"/>
    </location>
</feature>
<evidence type="ECO:0000256" key="11">
    <source>
        <dbReference type="ARBA" id="ARBA00039108"/>
    </source>
</evidence>
<proteinExistence type="inferred from homology"/>
<evidence type="ECO:0000256" key="14">
    <source>
        <dbReference type="ARBA" id="ARBA00042842"/>
    </source>
</evidence>
<name>X0WQ52_9ZZZZ</name>
<protein>
    <recommendedName>
        <fullName evidence="12">UDP-N-acetylglucosamine 1-carboxyvinyltransferase</fullName>
        <ecNumber evidence="11">2.5.1.7</ecNumber>
    </recommendedName>
    <alternativeName>
        <fullName evidence="13">Enoylpyruvate transferase</fullName>
    </alternativeName>
    <alternativeName>
        <fullName evidence="14">UDP-N-acetylglucosamine enolpyruvyl transferase</fullName>
    </alternativeName>
</protein>
<dbReference type="SUPFAM" id="SSF55205">
    <property type="entry name" value="EPT/RTPC-like"/>
    <property type="match status" value="1"/>
</dbReference>
<comment type="similarity">
    <text evidence="10">Belongs to the EPSP synthase family. MurA subfamily.</text>
</comment>
<keyword evidence="3" id="KW-0963">Cytoplasm</keyword>
<dbReference type="GO" id="GO:0051301">
    <property type="term" value="P:cell division"/>
    <property type="evidence" value="ECO:0007669"/>
    <property type="project" value="UniProtKB-KW"/>
</dbReference>
<keyword evidence="6" id="KW-0133">Cell shape</keyword>
<feature type="domain" description="Enolpyruvate transferase" evidence="16">
    <location>
        <begin position="11"/>
        <end position="201"/>
    </location>
</feature>
<evidence type="ECO:0000256" key="12">
    <source>
        <dbReference type="ARBA" id="ARBA00039754"/>
    </source>
</evidence>
<evidence type="ECO:0000256" key="10">
    <source>
        <dbReference type="ARBA" id="ARBA00038367"/>
    </source>
</evidence>
<comment type="caution">
    <text evidence="17">The sequence shown here is derived from an EMBL/GenBank/DDBJ whole genome shotgun (WGS) entry which is preliminary data.</text>
</comment>
<dbReference type="InterPro" id="IPR036968">
    <property type="entry name" value="Enolpyruvate_Tfrase_sf"/>
</dbReference>
<evidence type="ECO:0000256" key="9">
    <source>
        <dbReference type="ARBA" id="ARBA00023316"/>
    </source>
</evidence>
<keyword evidence="9" id="KW-0961">Cell wall biogenesis/degradation</keyword>
<dbReference type="InterPro" id="IPR013792">
    <property type="entry name" value="RNA3'P_cycl/enolpyr_Trfase_a/b"/>
</dbReference>